<proteinExistence type="predicted"/>
<name>A0A9P6SUJ9_9FUNG</name>
<evidence type="ECO:0000313" key="2">
    <source>
        <dbReference type="Proteomes" id="UP000749646"/>
    </source>
</evidence>
<sequence length="116" mass="13408">MTGIVDIHNAQGESESTGSWTALRKIIYIKLQSEEWKTVIEAIDMSELQHLDLNRSDITHEEFKLLVDRITDNNTSKVPFKTLDITHTDIAESTESREVLKELRRKAPLVKIIRTY</sequence>
<dbReference type="EMBL" id="JAAAHW010000214">
    <property type="protein sequence ID" value="KAG0005059.1"/>
    <property type="molecule type" value="Genomic_DNA"/>
</dbReference>
<gene>
    <name evidence="1" type="ORF">BGZ65_012035</name>
</gene>
<reference evidence="1" key="1">
    <citation type="journal article" date="2020" name="Fungal Divers.">
        <title>Resolving the Mortierellaceae phylogeny through synthesis of multi-gene phylogenetics and phylogenomics.</title>
        <authorList>
            <person name="Vandepol N."/>
            <person name="Liber J."/>
            <person name="Desiro A."/>
            <person name="Na H."/>
            <person name="Kennedy M."/>
            <person name="Barry K."/>
            <person name="Grigoriev I.V."/>
            <person name="Miller A.N."/>
            <person name="O'Donnell K."/>
            <person name="Stajich J.E."/>
            <person name="Bonito G."/>
        </authorList>
    </citation>
    <scope>NUCLEOTIDE SEQUENCE</scope>
    <source>
        <strain evidence="1">MES-2147</strain>
    </source>
</reference>
<keyword evidence="2" id="KW-1185">Reference proteome</keyword>
<protein>
    <submittedName>
        <fullName evidence="1">Uncharacterized protein</fullName>
    </submittedName>
</protein>
<dbReference type="Proteomes" id="UP000749646">
    <property type="component" value="Unassembled WGS sequence"/>
</dbReference>
<dbReference type="OrthoDB" id="2449176at2759"/>
<accession>A0A9P6SUJ9</accession>
<evidence type="ECO:0000313" key="1">
    <source>
        <dbReference type="EMBL" id="KAG0005059.1"/>
    </source>
</evidence>
<organism evidence="1 2">
    <name type="scientific">Modicella reniformis</name>
    <dbReference type="NCBI Taxonomy" id="1440133"/>
    <lineage>
        <taxon>Eukaryota</taxon>
        <taxon>Fungi</taxon>
        <taxon>Fungi incertae sedis</taxon>
        <taxon>Mucoromycota</taxon>
        <taxon>Mortierellomycotina</taxon>
        <taxon>Mortierellomycetes</taxon>
        <taxon>Mortierellales</taxon>
        <taxon>Mortierellaceae</taxon>
        <taxon>Modicella</taxon>
    </lineage>
</organism>
<comment type="caution">
    <text evidence="1">The sequence shown here is derived from an EMBL/GenBank/DDBJ whole genome shotgun (WGS) entry which is preliminary data.</text>
</comment>
<dbReference type="AlphaFoldDB" id="A0A9P6SUJ9"/>